<reference evidence="1 2" key="1">
    <citation type="journal article" date="2022" name="Plant J.">
        <title>Chromosome-level genome of Camellia lanceoleosa provides a valuable resource for understanding genome evolution and self-incompatibility.</title>
        <authorList>
            <person name="Gong W."/>
            <person name="Xiao S."/>
            <person name="Wang L."/>
            <person name="Liao Z."/>
            <person name="Chang Y."/>
            <person name="Mo W."/>
            <person name="Hu G."/>
            <person name="Li W."/>
            <person name="Zhao G."/>
            <person name="Zhu H."/>
            <person name="Hu X."/>
            <person name="Ji K."/>
            <person name="Xiang X."/>
            <person name="Song Q."/>
            <person name="Yuan D."/>
            <person name="Jin S."/>
            <person name="Zhang L."/>
        </authorList>
    </citation>
    <scope>NUCLEOTIDE SEQUENCE [LARGE SCALE GENOMIC DNA]</scope>
    <source>
        <strain evidence="1">SQ_2022a</strain>
    </source>
</reference>
<sequence length="116" mass="12415">MPASCVVAASMCVDVFCCFALPSYAPNRATSLSSSQAPGTGPMTSITLHGLELHGLEEREETNMCVVYLSISVYVLFNQTADQTGLVLGGGRSVISWQWWSRGREEEVGPLGVCVV</sequence>
<proteinExistence type="predicted"/>
<gene>
    <name evidence="1" type="ORF">LOK49_LG04G00649</name>
</gene>
<name>A0ACC0I1U6_9ERIC</name>
<keyword evidence="2" id="KW-1185">Reference proteome</keyword>
<dbReference type="Proteomes" id="UP001060215">
    <property type="component" value="Chromosome 2"/>
</dbReference>
<organism evidence="1 2">
    <name type="scientific">Camellia lanceoleosa</name>
    <dbReference type="NCBI Taxonomy" id="1840588"/>
    <lineage>
        <taxon>Eukaryota</taxon>
        <taxon>Viridiplantae</taxon>
        <taxon>Streptophyta</taxon>
        <taxon>Embryophyta</taxon>
        <taxon>Tracheophyta</taxon>
        <taxon>Spermatophyta</taxon>
        <taxon>Magnoliopsida</taxon>
        <taxon>eudicotyledons</taxon>
        <taxon>Gunneridae</taxon>
        <taxon>Pentapetalae</taxon>
        <taxon>asterids</taxon>
        <taxon>Ericales</taxon>
        <taxon>Theaceae</taxon>
        <taxon>Camellia</taxon>
    </lineage>
</organism>
<evidence type="ECO:0000313" key="1">
    <source>
        <dbReference type="EMBL" id="KAI8019324.1"/>
    </source>
</evidence>
<accession>A0ACC0I1U6</accession>
<evidence type="ECO:0000313" key="2">
    <source>
        <dbReference type="Proteomes" id="UP001060215"/>
    </source>
</evidence>
<protein>
    <submittedName>
        <fullName evidence="1">Uncharacterized protein</fullName>
    </submittedName>
</protein>
<comment type="caution">
    <text evidence="1">The sequence shown here is derived from an EMBL/GenBank/DDBJ whole genome shotgun (WGS) entry which is preliminary data.</text>
</comment>
<dbReference type="EMBL" id="CM045759">
    <property type="protein sequence ID" value="KAI8019324.1"/>
    <property type="molecule type" value="Genomic_DNA"/>
</dbReference>